<dbReference type="PANTHER" id="PTHR11439:SF502">
    <property type="entry name" value="SECRETED RXLR EFFECTOR PROTEIN 161-LIKE"/>
    <property type="match status" value="1"/>
</dbReference>
<dbReference type="AlphaFoldDB" id="A0A9D4WTY5"/>
<dbReference type="Gramene" id="Psat05G0477000-T1">
    <property type="protein sequence ID" value="KAI5409079.1"/>
    <property type="gene ID" value="KIW84_054770"/>
</dbReference>
<dbReference type="Proteomes" id="UP001058974">
    <property type="component" value="Chromosome 5"/>
</dbReference>
<dbReference type="EMBL" id="JAMSHJ010000005">
    <property type="protein sequence ID" value="KAI5409079.1"/>
    <property type="molecule type" value="Genomic_DNA"/>
</dbReference>
<feature type="compositionally biased region" description="Acidic residues" evidence="1">
    <location>
        <begin position="251"/>
        <end position="269"/>
    </location>
</feature>
<dbReference type="CDD" id="cd09272">
    <property type="entry name" value="RNase_HI_RT_Ty1"/>
    <property type="match status" value="1"/>
</dbReference>
<feature type="region of interest" description="Disordered" evidence="1">
    <location>
        <begin position="236"/>
        <end position="270"/>
    </location>
</feature>
<name>A0A9D4WTY5_PEA</name>
<reference evidence="2 3" key="1">
    <citation type="journal article" date="2022" name="Nat. Genet.">
        <title>Improved pea reference genome and pan-genome highlight genomic features and evolutionary characteristics.</title>
        <authorList>
            <person name="Yang T."/>
            <person name="Liu R."/>
            <person name="Luo Y."/>
            <person name="Hu S."/>
            <person name="Wang D."/>
            <person name="Wang C."/>
            <person name="Pandey M.K."/>
            <person name="Ge S."/>
            <person name="Xu Q."/>
            <person name="Li N."/>
            <person name="Li G."/>
            <person name="Huang Y."/>
            <person name="Saxena R.K."/>
            <person name="Ji Y."/>
            <person name="Li M."/>
            <person name="Yan X."/>
            <person name="He Y."/>
            <person name="Liu Y."/>
            <person name="Wang X."/>
            <person name="Xiang C."/>
            <person name="Varshney R.K."/>
            <person name="Ding H."/>
            <person name="Gao S."/>
            <person name="Zong X."/>
        </authorList>
    </citation>
    <scope>NUCLEOTIDE SEQUENCE [LARGE SCALE GENOMIC DNA]</scope>
    <source>
        <strain evidence="2 3">cv. Zhongwan 6</strain>
    </source>
</reference>
<evidence type="ECO:0000313" key="2">
    <source>
        <dbReference type="EMBL" id="KAI5409079.1"/>
    </source>
</evidence>
<gene>
    <name evidence="2" type="ORF">KIW84_054770</name>
</gene>
<accession>A0A9D4WTY5</accession>
<dbReference type="PANTHER" id="PTHR11439">
    <property type="entry name" value="GAG-POL-RELATED RETROTRANSPOSON"/>
    <property type="match status" value="1"/>
</dbReference>
<feature type="region of interest" description="Disordered" evidence="1">
    <location>
        <begin position="112"/>
        <end position="140"/>
    </location>
</feature>
<sequence length="448" mass="50600">MTFDAADFSERSTHRRSSIANANGGLSAVTGAGTVMLSPALSLSNTLLVPSLSHKLLSDILMKEINGRGTKRGGLYYMEDFSGETPEEESNWSTFDWFKDIDIPSTEVFGDSCQTQTDHMSPEVEVSESPPPSPVLNDPSPENIIEGISLRMEENVEGAFVANTKGKNQSYNSYGKKYFSEKKGKGNREEVNNRESWKKKFPLCQYCKKDTHLEKYCWYSSGVKCRVSNQLGHVEKKSQAEGSRKVLSMEDGLEDQNSEDEGENYDSDVDFPTRSTRTLDDIYASGNLQGYADSVWTGSVDDAKSTSSYVFSFRSDVFSWNSKKQEIVAQSLVEVEYIFVAATTNQIIWLRKILSDVGHFQNKTNVIWVDNKYAIAIAKNPFQHGRTKQIKVKYHVIRKDEKSKEISLEHCNSENQIPDIMTKALSKKKFNELRSILGEFEKNIKEEC</sequence>
<keyword evidence="3" id="KW-1185">Reference proteome</keyword>
<protein>
    <submittedName>
        <fullName evidence="2">Uncharacterized protein</fullName>
    </submittedName>
</protein>
<organism evidence="2 3">
    <name type="scientific">Pisum sativum</name>
    <name type="common">Garden pea</name>
    <name type="synonym">Lathyrus oleraceus</name>
    <dbReference type="NCBI Taxonomy" id="3888"/>
    <lineage>
        <taxon>Eukaryota</taxon>
        <taxon>Viridiplantae</taxon>
        <taxon>Streptophyta</taxon>
        <taxon>Embryophyta</taxon>
        <taxon>Tracheophyta</taxon>
        <taxon>Spermatophyta</taxon>
        <taxon>Magnoliopsida</taxon>
        <taxon>eudicotyledons</taxon>
        <taxon>Gunneridae</taxon>
        <taxon>Pentapetalae</taxon>
        <taxon>rosids</taxon>
        <taxon>fabids</taxon>
        <taxon>Fabales</taxon>
        <taxon>Fabaceae</taxon>
        <taxon>Papilionoideae</taxon>
        <taxon>50 kb inversion clade</taxon>
        <taxon>NPAAA clade</taxon>
        <taxon>Hologalegina</taxon>
        <taxon>IRL clade</taxon>
        <taxon>Fabeae</taxon>
        <taxon>Lathyrus</taxon>
    </lineage>
</organism>
<evidence type="ECO:0000313" key="3">
    <source>
        <dbReference type="Proteomes" id="UP001058974"/>
    </source>
</evidence>
<evidence type="ECO:0000256" key="1">
    <source>
        <dbReference type="SAM" id="MobiDB-lite"/>
    </source>
</evidence>
<proteinExistence type="predicted"/>
<feature type="compositionally biased region" description="Basic and acidic residues" evidence="1">
    <location>
        <begin position="236"/>
        <end position="248"/>
    </location>
</feature>
<comment type="caution">
    <text evidence="2">The sequence shown here is derived from an EMBL/GenBank/DDBJ whole genome shotgun (WGS) entry which is preliminary data.</text>
</comment>